<dbReference type="AlphaFoldDB" id="A0A7J7HBG5"/>
<dbReference type="Pfam" id="PF03552">
    <property type="entry name" value="Cellulose_synt"/>
    <property type="match status" value="1"/>
</dbReference>
<gene>
    <name evidence="9" type="ORF">HYC85_012082</name>
</gene>
<evidence type="ECO:0000256" key="8">
    <source>
        <dbReference type="SAM" id="Phobius"/>
    </source>
</evidence>
<evidence type="ECO:0000313" key="9">
    <source>
        <dbReference type="EMBL" id="KAF5950089.1"/>
    </source>
</evidence>
<reference evidence="9 10" key="2">
    <citation type="submission" date="2020-07" db="EMBL/GenBank/DDBJ databases">
        <title>Genome assembly of wild tea tree DASZ reveals pedigree and selection history of tea varieties.</title>
        <authorList>
            <person name="Zhang W."/>
        </authorList>
    </citation>
    <scope>NUCLEOTIDE SEQUENCE [LARGE SCALE GENOMIC DNA]</scope>
    <source>
        <strain evidence="10">cv. G240</strain>
        <tissue evidence="9">Leaf</tissue>
    </source>
</reference>
<feature type="transmembrane region" description="Helical" evidence="8">
    <location>
        <begin position="6"/>
        <end position="24"/>
    </location>
</feature>
<dbReference type="GO" id="GO:0012505">
    <property type="term" value="C:endomembrane system"/>
    <property type="evidence" value="ECO:0007669"/>
    <property type="project" value="UniProtKB-SubCell"/>
</dbReference>
<feature type="transmembrane region" description="Helical" evidence="8">
    <location>
        <begin position="45"/>
        <end position="63"/>
    </location>
</feature>
<dbReference type="PANTHER" id="PTHR13301">
    <property type="entry name" value="X-BOX TRANSCRIPTION FACTOR-RELATED"/>
    <property type="match status" value="1"/>
</dbReference>
<dbReference type="GO" id="GO:0030244">
    <property type="term" value="P:cellulose biosynthetic process"/>
    <property type="evidence" value="ECO:0007669"/>
    <property type="project" value="InterPro"/>
</dbReference>
<proteinExistence type="predicted"/>
<dbReference type="InterPro" id="IPR005150">
    <property type="entry name" value="Cellulose_synth"/>
</dbReference>
<reference evidence="10" key="1">
    <citation type="journal article" date="2020" name="Nat. Commun.">
        <title>Genome assembly of wild tea tree DASZ reveals pedigree and selection history of tea varieties.</title>
        <authorList>
            <person name="Zhang W."/>
            <person name="Zhang Y."/>
            <person name="Qiu H."/>
            <person name="Guo Y."/>
            <person name="Wan H."/>
            <person name="Zhang X."/>
            <person name="Scossa F."/>
            <person name="Alseekh S."/>
            <person name="Zhang Q."/>
            <person name="Wang P."/>
            <person name="Xu L."/>
            <person name="Schmidt M.H."/>
            <person name="Jia X."/>
            <person name="Li D."/>
            <person name="Zhu A."/>
            <person name="Guo F."/>
            <person name="Chen W."/>
            <person name="Ni D."/>
            <person name="Usadel B."/>
            <person name="Fernie A.R."/>
            <person name="Wen W."/>
        </authorList>
    </citation>
    <scope>NUCLEOTIDE SEQUENCE [LARGE SCALE GENOMIC DNA]</scope>
    <source>
        <strain evidence="10">cv. G240</strain>
    </source>
</reference>
<dbReference type="GO" id="GO:0016760">
    <property type="term" value="F:cellulose synthase (UDP-forming) activity"/>
    <property type="evidence" value="ECO:0007669"/>
    <property type="project" value="InterPro"/>
</dbReference>
<keyword evidence="5 8" id="KW-1133">Transmembrane helix</keyword>
<evidence type="ECO:0000256" key="3">
    <source>
        <dbReference type="ARBA" id="ARBA00022679"/>
    </source>
</evidence>
<evidence type="ECO:0000313" key="10">
    <source>
        <dbReference type="Proteomes" id="UP000593564"/>
    </source>
</evidence>
<dbReference type="GO" id="GO:0016020">
    <property type="term" value="C:membrane"/>
    <property type="evidence" value="ECO:0007669"/>
    <property type="project" value="InterPro"/>
</dbReference>
<keyword evidence="3" id="KW-0808">Transferase</keyword>
<evidence type="ECO:0000256" key="5">
    <source>
        <dbReference type="ARBA" id="ARBA00022989"/>
    </source>
</evidence>
<keyword evidence="10" id="KW-1185">Reference proteome</keyword>
<evidence type="ECO:0000256" key="6">
    <source>
        <dbReference type="ARBA" id="ARBA00023136"/>
    </source>
</evidence>
<sequence length="231" mass="25501">MYVGEPVIFIPIALFAIYNLYTLSKYLRIGLSTRAWWNNQRIWRLNTMIAWLFGVLGVLLKLLRLSDTIFEVTQKDQSTNADDNNANAGRFTFEGSPSFVLGTTILLVNLTALAIGLSRFQLVGGDGNGSGIGEFICSDQNCWNQGFSARARATETAGTRDSPLERGYVRSSGQAILNAFLHFASGALPLDPAVALPRTQLDPRHNQRSGNLESISITNFSEMHNSGWIRI</sequence>
<evidence type="ECO:0000256" key="4">
    <source>
        <dbReference type="ARBA" id="ARBA00022692"/>
    </source>
</evidence>
<dbReference type="EMBL" id="JACBKZ010000005">
    <property type="protein sequence ID" value="KAF5950089.1"/>
    <property type="molecule type" value="Genomic_DNA"/>
</dbReference>
<accession>A0A7J7HBG5</accession>
<dbReference type="GO" id="GO:0071555">
    <property type="term" value="P:cell wall organization"/>
    <property type="evidence" value="ECO:0007669"/>
    <property type="project" value="UniProtKB-KW"/>
</dbReference>
<comment type="subcellular location">
    <subcellularLocation>
        <location evidence="1">Endomembrane system</location>
    </subcellularLocation>
</comment>
<keyword evidence="4 8" id="KW-0812">Transmembrane</keyword>
<name>A0A7J7HBG5_CAMSI</name>
<feature type="transmembrane region" description="Helical" evidence="8">
    <location>
        <begin position="99"/>
        <end position="117"/>
    </location>
</feature>
<organism evidence="9 10">
    <name type="scientific">Camellia sinensis</name>
    <name type="common">Tea plant</name>
    <name type="synonym">Thea sinensis</name>
    <dbReference type="NCBI Taxonomy" id="4442"/>
    <lineage>
        <taxon>Eukaryota</taxon>
        <taxon>Viridiplantae</taxon>
        <taxon>Streptophyta</taxon>
        <taxon>Embryophyta</taxon>
        <taxon>Tracheophyta</taxon>
        <taxon>Spermatophyta</taxon>
        <taxon>Magnoliopsida</taxon>
        <taxon>eudicotyledons</taxon>
        <taxon>Gunneridae</taxon>
        <taxon>Pentapetalae</taxon>
        <taxon>asterids</taxon>
        <taxon>Ericales</taxon>
        <taxon>Theaceae</taxon>
        <taxon>Camellia</taxon>
    </lineage>
</organism>
<keyword evidence="2" id="KW-0328">Glycosyltransferase</keyword>
<comment type="caution">
    <text evidence="9">The sequence shown here is derived from an EMBL/GenBank/DDBJ whole genome shotgun (WGS) entry which is preliminary data.</text>
</comment>
<dbReference type="Proteomes" id="UP000593564">
    <property type="component" value="Unassembled WGS sequence"/>
</dbReference>
<evidence type="ECO:0000256" key="1">
    <source>
        <dbReference type="ARBA" id="ARBA00004308"/>
    </source>
</evidence>
<protein>
    <submittedName>
        <fullName evidence="9">Uncharacterized protein</fullName>
    </submittedName>
</protein>
<evidence type="ECO:0000256" key="7">
    <source>
        <dbReference type="ARBA" id="ARBA00023316"/>
    </source>
</evidence>
<evidence type="ECO:0000256" key="2">
    <source>
        <dbReference type="ARBA" id="ARBA00022676"/>
    </source>
</evidence>
<keyword evidence="6 8" id="KW-0472">Membrane</keyword>
<keyword evidence="7" id="KW-0961">Cell wall biogenesis/degradation</keyword>